<dbReference type="Pfam" id="PF04542">
    <property type="entry name" value="Sigma70_r2"/>
    <property type="match status" value="1"/>
</dbReference>
<feature type="domain" description="RNA polymerase sigma factor 70 region 4 type 2" evidence="7">
    <location>
        <begin position="145"/>
        <end position="197"/>
    </location>
</feature>
<gene>
    <name evidence="8" type="ORF">S12H4_15858</name>
</gene>
<dbReference type="GO" id="GO:0006352">
    <property type="term" value="P:DNA-templated transcription initiation"/>
    <property type="evidence" value="ECO:0007669"/>
    <property type="project" value="InterPro"/>
</dbReference>
<dbReference type="Gene3D" id="1.10.10.10">
    <property type="entry name" value="Winged helix-like DNA-binding domain superfamily/Winged helix DNA-binding domain"/>
    <property type="match status" value="1"/>
</dbReference>
<feature type="domain" description="RNA polymerase sigma-70 region 2" evidence="6">
    <location>
        <begin position="54"/>
        <end position="108"/>
    </location>
</feature>
<sequence>MLTGRAFKFGDNISTDQIIPGRFAHLRSNLPELAKHAMEDAAPTFDRIYSLIFNQVSGDREAAQDITQETFLAALKSVGKFRGQSKVYTWLYSIASKKVADFYRRQKREVKYQTESSHIHAVELDRIPGGDPLVSSTVESEETRRAVQETLSCLPLHYRQVLLLKYVEEMPVLEISQVMKRSPKSIEGLLTRARKELQNRLSAQNEG</sequence>
<name>X1R1V5_9ZZZZ</name>
<dbReference type="PROSITE" id="PS01063">
    <property type="entry name" value="SIGMA70_ECF"/>
    <property type="match status" value="1"/>
</dbReference>
<dbReference type="CDD" id="cd06171">
    <property type="entry name" value="Sigma70_r4"/>
    <property type="match status" value="1"/>
</dbReference>
<evidence type="ECO:0000256" key="4">
    <source>
        <dbReference type="ARBA" id="ARBA00023125"/>
    </source>
</evidence>
<dbReference type="SUPFAM" id="SSF52016">
    <property type="entry name" value="LeuD/IlvD-like"/>
    <property type="match status" value="1"/>
</dbReference>
<accession>X1R1V5</accession>
<dbReference type="InterPro" id="IPR013249">
    <property type="entry name" value="RNA_pol_sigma70_r4_t2"/>
</dbReference>
<dbReference type="SUPFAM" id="SSF88946">
    <property type="entry name" value="Sigma2 domain of RNA polymerase sigma factors"/>
    <property type="match status" value="1"/>
</dbReference>
<comment type="similarity">
    <text evidence="1">Belongs to the sigma-70 factor family. ECF subfamily.</text>
</comment>
<evidence type="ECO:0000256" key="1">
    <source>
        <dbReference type="ARBA" id="ARBA00010641"/>
    </source>
</evidence>
<dbReference type="GO" id="GO:0016987">
    <property type="term" value="F:sigma factor activity"/>
    <property type="evidence" value="ECO:0007669"/>
    <property type="project" value="UniProtKB-KW"/>
</dbReference>
<keyword evidence="5" id="KW-0804">Transcription</keyword>
<dbReference type="SUPFAM" id="SSF88659">
    <property type="entry name" value="Sigma3 and sigma4 domains of RNA polymerase sigma factors"/>
    <property type="match status" value="1"/>
</dbReference>
<evidence type="ECO:0000313" key="8">
    <source>
        <dbReference type="EMBL" id="GAI74513.1"/>
    </source>
</evidence>
<proteinExistence type="inferred from homology"/>
<evidence type="ECO:0000256" key="3">
    <source>
        <dbReference type="ARBA" id="ARBA00023082"/>
    </source>
</evidence>
<keyword evidence="3" id="KW-0731">Sigma factor</keyword>
<protein>
    <recommendedName>
        <fullName evidence="9">RNA polymerase sigma factor</fullName>
    </recommendedName>
</protein>
<dbReference type="InterPro" id="IPR036388">
    <property type="entry name" value="WH-like_DNA-bd_sf"/>
</dbReference>
<reference evidence="8" key="1">
    <citation type="journal article" date="2014" name="Front. Microbiol.">
        <title>High frequency of phylogenetically diverse reductive dehalogenase-homologous genes in deep subseafloor sedimentary metagenomes.</title>
        <authorList>
            <person name="Kawai M."/>
            <person name="Futagami T."/>
            <person name="Toyoda A."/>
            <person name="Takaki Y."/>
            <person name="Nishi S."/>
            <person name="Hori S."/>
            <person name="Arai W."/>
            <person name="Tsubouchi T."/>
            <person name="Morono Y."/>
            <person name="Uchiyama I."/>
            <person name="Ito T."/>
            <person name="Fujiyama A."/>
            <person name="Inagaki F."/>
            <person name="Takami H."/>
        </authorList>
    </citation>
    <scope>NUCLEOTIDE SEQUENCE</scope>
    <source>
        <strain evidence="8">Expedition CK06-06</strain>
    </source>
</reference>
<dbReference type="AlphaFoldDB" id="X1R1V5"/>
<dbReference type="InterPro" id="IPR013324">
    <property type="entry name" value="RNA_pol_sigma_r3/r4-like"/>
</dbReference>
<dbReference type="PANTHER" id="PTHR43133">
    <property type="entry name" value="RNA POLYMERASE ECF-TYPE SIGMA FACTO"/>
    <property type="match status" value="1"/>
</dbReference>
<dbReference type="NCBIfam" id="TIGR02937">
    <property type="entry name" value="sigma70-ECF"/>
    <property type="match status" value="1"/>
</dbReference>
<keyword evidence="4" id="KW-0238">DNA-binding</keyword>
<dbReference type="InterPro" id="IPR000838">
    <property type="entry name" value="RNA_pol_sigma70_ECF_CS"/>
</dbReference>
<dbReference type="InterPro" id="IPR013325">
    <property type="entry name" value="RNA_pol_sigma_r2"/>
</dbReference>
<keyword evidence="2" id="KW-0805">Transcription regulation</keyword>
<evidence type="ECO:0008006" key="9">
    <source>
        <dbReference type="Google" id="ProtNLM"/>
    </source>
</evidence>
<dbReference type="InterPro" id="IPR014284">
    <property type="entry name" value="RNA_pol_sigma-70_dom"/>
</dbReference>
<dbReference type="InterPro" id="IPR007627">
    <property type="entry name" value="RNA_pol_sigma70_r2"/>
</dbReference>
<evidence type="ECO:0000256" key="5">
    <source>
        <dbReference type="ARBA" id="ARBA00023163"/>
    </source>
</evidence>
<dbReference type="GO" id="GO:0003677">
    <property type="term" value="F:DNA binding"/>
    <property type="evidence" value="ECO:0007669"/>
    <property type="project" value="UniProtKB-KW"/>
</dbReference>
<dbReference type="Gene3D" id="1.10.1740.10">
    <property type="match status" value="1"/>
</dbReference>
<dbReference type="Pfam" id="PF08281">
    <property type="entry name" value="Sigma70_r4_2"/>
    <property type="match status" value="1"/>
</dbReference>
<organism evidence="8">
    <name type="scientific">marine sediment metagenome</name>
    <dbReference type="NCBI Taxonomy" id="412755"/>
    <lineage>
        <taxon>unclassified sequences</taxon>
        <taxon>metagenomes</taxon>
        <taxon>ecological metagenomes</taxon>
    </lineage>
</organism>
<dbReference type="EMBL" id="BARW01007644">
    <property type="protein sequence ID" value="GAI74513.1"/>
    <property type="molecule type" value="Genomic_DNA"/>
</dbReference>
<evidence type="ECO:0000259" key="7">
    <source>
        <dbReference type="Pfam" id="PF08281"/>
    </source>
</evidence>
<dbReference type="PANTHER" id="PTHR43133:SF51">
    <property type="entry name" value="RNA POLYMERASE SIGMA FACTOR"/>
    <property type="match status" value="1"/>
</dbReference>
<evidence type="ECO:0000256" key="2">
    <source>
        <dbReference type="ARBA" id="ARBA00023015"/>
    </source>
</evidence>
<dbReference type="InterPro" id="IPR039425">
    <property type="entry name" value="RNA_pol_sigma-70-like"/>
</dbReference>
<evidence type="ECO:0000259" key="6">
    <source>
        <dbReference type="Pfam" id="PF04542"/>
    </source>
</evidence>
<comment type="caution">
    <text evidence="8">The sequence shown here is derived from an EMBL/GenBank/DDBJ whole genome shotgun (WGS) entry which is preliminary data.</text>
</comment>